<comment type="function">
    <text evidence="4">Necessary for formate dehydrogenase activity.</text>
</comment>
<evidence type="ECO:0000259" key="7">
    <source>
        <dbReference type="Pfam" id="PF24860"/>
    </source>
</evidence>
<dbReference type="SUPFAM" id="SSF144020">
    <property type="entry name" value="FdhE-like"/>
    <property type="match status" value="1"/>
</dbReference>
<dbReference type="NCBIfam" id="TIGR01562">
    <property type="entry name" value="FdhE"/>
    <property type="match status" value="1"/>
</dbReference>
<dbReference type="Pfam" id="PF24859">
    <property type="entry name" value="FdhE_central"/>
    <property type="match status" value="1"/>
</dbReference>
<dbReference type="InterPro" id="IPR056797">
    <property type="entry name" value="FdhE_central"/>
</dbReference>
<evidence type="ECO:0000313" key="9">
    <source>
        <dbReference type="Proteomes" id="UP000286806"/>
    </source>
</evidence>
<dbReference type="InterPro" id="IPR056774">
    <property type="entry name" value="FdhE_N"/>
</dbReference>
<comment type="similarity">
    <text evidence="3 4">Belongs to the FdhE family.</text>
</comment>
<feature type="domain" description="FdhE central" evidence="6">
    <location>
        <begin position="185"/>
        <end position="223"/>
    </location>
</feature>
<dbReference type="GO" id="GO:0008199">
    <property type="term" value="F:ferric iron binding"/>
    <property type="evidence" value="ECO:0007669"/>
    <property type="project" value="TreeGrafter"/>
</dbReference>
<name>A0A401JFV9_9PROT</name>
<evidence type="ECO:0000256" key="3">
    <source>
        <dbReference type="ARBA" id="ARBA00061033"/>
    </source>
</evidence>
<dbReference type="InterPro" id="IPR006452">
    <property type="entry name" value="Formate_DH_accessory"/>
</dbReference>
<organism evidence="8 9">
    <name type="scientific">Sulfuriferula multivorans</name>
    <dbReference type="NCBI Taxonomy" id="1559896"/>
    <lineage>
        <taxon>Bacteria</taxon>
        <taxon>Pseudomonadati</taxon>
        <taxon>Pseudomonadota</taxon>
        <taxon>Betaproteobacteria</taxon>
        <taxon>Nitrosomonadales</taxon>
        <taxon>Sulfuricellaceae</taxon>
        <taxon>Sulfuriferula</taxon>
    </lineage>
</organism>
<dbReference type="CDD" id="cd16341">
    <property type="entry name" value="FdhE"/>
    <property type="match status" value="1"/>
</dbReference>
<evidence type="ECO:0000259" key="5">
    <source>
        <dbReference type="Pfam" id="PF04216"/>
    </source>
</evidence>
<dbReference type="Proteomes" id="UP000286806">
    <property type="component" value="Unassembled WGS sequence"/>
</dbReference>
<sequence length="307" mass="33244">MATTIIEPGFIQPPSIEPPFLRQPNASVLFGERSRRLMSLAEGHAMADFLRFMGHLAEAQHHALNNLGTPKLPDAEQIMLCKTHGMPPLGTQTLLRDASWREGLSTILKQVSGQANAATQAAIARIQALSETELDIFADRLLSGDYAGLDLAAAPLIGAALQVYWVRLASALEPGDFPRPDVHTLCPACGSLPTASVVRIGGVEQGLRYLHCSLCESEWNMVRIKCSHCESTKGIAYFNIDGGDEAVKAEICDECNSYLKILYMEKNMAVDPVADDLASLALDILMDEAGYQRSGPNLLLFPGSHDA</sequence>
<dbReference type="EMBL" id="BGOW01000020">
    <property type="protein sequence ID" value="GBL46521.1"/>
    <property type="molecule type" value="Genomic_DNA"/>
</dbReference>
<reference evidence="8 9" key="1">
    <citation type="journal article" date="2019" name="Front. Microbiol.">
        <title>Genomes of Neutrophilic Sulfur-Oxidizing Chemolithoautotrophs Representing 9 Proteobacterial Species From 8 Genera.</title>
        <authorList>
            <person name="Watanabe T."/>
            <person name="Kojima H."/>
            <person name="Umezawa K."/>
            <person name="Hori C."/>
            <person name="Takasuka T.E."/>
            <person name="Kato Y."/>
            <person name="Fukui M."/>
        </authorList>
    </citation>
    <scope>NUCLEOTIDE SEQUENCE [LARGE SCALE GENOMIC DNA]</scope>
    <source>
        <strain evidence="8 9">TTN</strain>
    </source>
</reference>
<accession>A0A401JFV9</accession>
<dbReference type="GO" id="GO:0051604">
    <property type="term" value="P:protein maturation"/>
    <property type="evidence" value="ECO:0007669"/>
    <property type="project" value="TreeGrafter"/>
</dbReference>
<proteinExistence type="inferred from homology"/>
<comment type="caution">
    <text evidence="8">The sequence shown here is derived from an EMBL/GenBank/DDBJ whole genome shotgun (WGS) entry which is preliminary data.</text>
</comment>
<keyword evidence="9" id="KW-1185">Reference proteome</keyword>
<dbReference type="HAMAP" id="MF_00611">
    <property type="entry name" value="FdeH"/>
    <property type="match status" value="1"/>
</dbReference>
<dbReference type="InterPro" id="IPR056796">
    <property type="entry name" value="FdhE_C"/>
</dbReference>
<comment type="subcellular location">
    <subcellularLocation>
        <location evidence="1 4">Cytoplasm</location>
    </subcellularLocation>
</comment>
<dbReference type="Pfam" id="PF04216">
    <property type="entry name" value="FdhE_N"/>
    <property type="match status" value="1"/>
</dbReference>
<protein>
    <recommendedName>
        <fullName evidence="4">Protein FdhE homolog</fullName>
    </recommendedName>
</protein>
<evidence type="ECO:0000313" key="8">
    <source>
        <dbReference type="EMBL" id="GBL46521.1"/>
    </source>
</evidence>
<gene>
    <name evidence="4" type="primary">fdhE</name>
    <name evidence="8" type="ORF">SFMTTN_2336</name>
</gene>
<feature type="domain" description="FdhE C-terminal" evidence="7">
    <location>
        <begin position="224"/>
        <end position="300"/>
    </location>
</feature>
<dbReference type="PANTHER" id="PTHR37689">
    <property type="entry name" value="PROTEIN FDHE"/>
    <property type="match status" value="1"/>
</dbReference>
<dbReference type="FunFam" id="3.90.1670.10:FF:000001">
    <property type="entry name" value="Protein FdhE"/>
    <property type="match status" value="1"/>
</dbReference>
<dbReference type="Gene3D" id="3.90.1670.10">
    <property type="entry name" value="FdhE-like domain"/>
    <property type="match status" value="1"/>
</dbReference>
<dbReference type="RefSeq" id="WP_124705303.1">
    <property type="nucleotide sequence ID" value="NZ_BGOW01000020.1"/>
</dbReference>
<feature type="domain" description="FdhE N-terminal" evidence="5">
    <location>
        <begin position="18"/>
        <end position="175"/>
    </location>
</feature>
<evidence type="ECO:0000256" key="1">
    <source>
        <dbReference type="ARBA" id="ARBA00004496"/>
    </source>
</evidence>
<evidence type="ECO:0000256" key="4">
    <source>
        <dbReference type="HAMAP-Rule" id="MF_00611"/>
    </source>
</evidence>
<dbReference type="PIRSF" id="PIRSF018296">
    <property type="entry name" value="Format_dh_formtn"/>
    <property type="match status" value="1"/>
</dbReference>
<evidence type="ECO:0000256" key="2">
    <source>
        <dbReference type="ARBA" id="ARBA00022490"/>
    </source>
</evidence>
<evidence type="ECO:0000259" key="6">
    <source>
        <dbReference type="Pfam" id="PF24859"/>
    </source>
</evidence>
<dbReference type="AlphaFoldDB" id="A0A401JFV9"/>
<dbReference type="InterPro" id="IPR024064">
    <property type="entry name" value="FdhE-like_sf"/>
</dbReference>
<dbReference type="PANTHER" id="PTHR37689:SF1">
    <property type="entry name" value="PROTEIN FDHE"/>
    <property type="match status" value="1"/>
</dbReference>
<dbReference type="OrthoDB" id="9794151at2"/>
<keyword evidence="2 4" id="KW-0963">Cytoplasm</keyword>
<dbReference type="GO" id="GO:0005829">
    <property type="term" value="C:cytosol"/>
    <property type="evidence" value="ECO:0007669"/>
    <property type="project" value="TreeGrafter"/>
</dbReference>
<dbReference type="Pfam" id="PF24860">
    <property type="entry name" value="FdhE_C"/>
    <property type="match status" value="1"/>
</dbReference>